<dbReference type="InterPro" id="IPR009211">
    <property type="entry name" value="TagJ"/>
</dbReference>
<dbReference type="Proteomes" id="UP001169862">
    <property type="component" value="Unassembled WGS sequence"/>
</dbReference>
<dbReference type="AlphaFoldDB" id="A0AAW7XKF4"/>
<dbReference type="Gene3D" id="1.25.40.10">
    <property type="entry name" value="Tetratricopeptide repeat domain"/>
    <property type="match status" value="1"/>
</dbReference>
<dbReference type="InterPro" id="IPR011990">
    <property type="entry name" value="TPR-like_helical_dom_sf"/>
</dbReference>
<organism evidence="1 2">
    <name type="scientific">Neptunomonas phycophila</name>
    <dbReference type="NCBI Taxonomy" id="1572645"/>
    <lineage>
        <taxon>Bacteria</taxon>
        <taxon>Pseudomonadati</taxon>
        <taxon>Pseudomonadota</taxon>
        <taxon>Gammaproteobacteria</taxon>
        <taxon>Oceanospirillales</taxon>
        <taxon>Oceanospirillaceae</taxon>
        <taxon>Neptunomonas</taxon>
    </lineage>
</organism>
<name>A0AAW7XKF4_9GAMM</name>
<proteinExistence type="predicted"/>
<gene>
    <name evidence="1" type="ORF">Q4490_13580</name>
</gene>
<protein>
    <submittedName>
        <fullName evidence="1">Type VI secretion system accessory protein TagJ</fullName>
    </submittedName>
</protein>
<evidence type="ECO:0000313" key="1">
    <source>
        <dbReference type="EMBL" id="MDO6454600.1"/>
    </source>
</evidence>
<dbReference type="RefSeq" id="WP_303495809.1">
    <property type="nucleotide sequence ID" value="NZ_JAUOPG010000009.1"/>
</dbReference>
<sequence>MDIKGIGELYKAGDLQAALVHSKAFVRDNPENGEGRGLLLQLYLFAGELDKAKKQLEFLEFQKKDDLPSYMTLKVIGEMIDCEIQRHAFYKKASSEVPALFDDEIDLLTDAYALVTNAQNGSLTSEKAEAITGQRPLLPVVCQLQDDEIRGELAEPDDLTAFGLEVFSARKGYAWVAWKNIASIEFHPYEKPMDLMYRRAVIKRKGDTEETPPLQAYVPAIYANTSRDDVAACMGRTTDWLANDETGLVSGSGQKCLLVGDQLVPLLQIGTLTALELS</sequence>
<dbReference type="SUPFAM" id="SSF144059">
    <property type="entry name" value="ImpE-like"/>
    <property type="match status" value="1"/>
</dbReference>
<dbReference type="Pfam" id="PF14559">
    <property type="entry name" value="TPR_19"/>
    <property type="match status" value="1"/>
</dbReference>
<reference evidence="1" key="1">
    <citation type="submission" date="2023-07" db="EMBL/GenBank/DDBJ databases">
        <title>Genome content predicts the carbon catabolic preferences of heterotrophic bacteria.</title>
        <authorList>
            <person name="Gralka M."/>
        </authorList>
    </citation>
    <scope>NUCLEOTIDE SEQUENCE</scope>
    <source>
        <strain evidence="1">I2M16</strain>
    </source>
</reference>
<evidence type="ECO:0000313" key="2">
    <source>
        <dbReference type="Proteomes" id="UP001169862"/>
    </source>
</evidence>
<dbReference type="EMBL" id="JAUOPG010000009">
    <property type="protein sequence ID" value="MDO6454600.1"/>
    <property type="molecule type" value="Genomic_DNA"/>
</dbReference>
<comment type="caution">
    <text evidence="1">The sequence shown here is derived from an EMBL/GenBank/DDBJ whole genome shotgun (WGS) entry which is preliminary data.</text>
</comment>
<accession>A0AAW7XKF4</accession>
<dbReference type="Pfam" id="PF07024">
    <property type="entry name" value="ImpE"/>
    <property type="match status" value="1"/>
</dbReference>